<dbReference type="STRING" id="243272.MARTH_orf861"/>
<sequence length="375" mass="42216">MKKVFNKNMFFISITTTCSLVCLVTLVSTSFPKVNLIVASGSSSMQPLLNALINQQNQKNLEVNVQPRGSVFGINKLMADETTLALSSKSPRKDIKRFSLLEKWTAKEIKTTTIGLEGIGILAKLPADASANDYEINEANISKLYEAFAGHKQVALSEFSAKKATEDDKYFLKPFARDGGAFNSGTAESFLENSGFKNLNISSTDLVSLEGKQNYGNFTKTTAESNSEAFSYFSKEGKEVGSITYLSLGYILKNLEKIKAMGYTLLNVRYQNEIIEPNNRNIELNKYRWWRPFNVLTSLKSINKTTKEFLERILFDNNDEVFASLGVLKTPPALLKKMYHLSEQEFNDPNFDFKKHLDKFYVADSKLKSYGVENE</sequence>
<dbReference type="Proteomes" id="UP000008812">
    <property type="component" value="Chromosome"/>
</dbReference>
<gene>
    <name evidence="3" type="primary">pstS</name>
    <name evidence="3" type="ordered locus">MARTH_orf861</name>
</gene>
<name>B3PNH8_META1</name>
<proteinExistence type="predicted"/>
<feature type="domain" description="PBP" evidence="2">
    <location>
        <begin position="36"/>
        <end position="299"/>
    </location>
</feature>
<dbReference type="InterPro" id="IPR024370">
    <property type="entry name" value="PBP_domain"/>
</dbReference>
<evidence type="ECO:0000313" key="4">
    <source>
        <dbReference type="Proteomes" id="UP000008812"/>
    </source>
</evidence>
<evidence type="ECO:0000259" key="2">
    <source>
        <dbReference type="Pfam" id="PF12849"/>
    </source>
</evidence>
<dbReference type="HOGENOM" id="CLU_679389_0_0_14"/>
<dbReference type="PANTHER" id="PTHR30570">
    <property type="entry name" value="PERIPLASMIC PHOSPHATE BINDING COMPONENT OF PHOSPHATE ABC TRANSPORTER"/>
    <property type="match status" value="1"/>
</dbReference>
<dbReference type="KEGG" id="mat:MARTH_orf861"/>
<dbReference type="Gene3D" id="3.40.190.10">
    <property type="entry name" value="Periplasmic binding protein-like II"/>
    <property type="match status" value="2"/>
</dbReference>
<evidence type="ECO:0000256" key="1">
    <source>
        <dbReference type="ARBA" id="ARBA00022729"/>
    </source>
</evidence>
<organism evidence="3 4">
    <name type="scientific">Metamycoplasma arthritidis (strain 158L3-1)</name>
    <name type="common">Mycoplasma arthritidis</name>
    <dbReference type="NCBI Taxonomy" id="243272"/>
    <lineage>
        <taxon>Bacteria</taxon>
        <taxon>Bacillati</taxon>
        <taxon>Mycoplasmatota</taxon>
        <taxon>Mycoplasmoidales</taxon>
        <taxon>Metamycoplasmataceae</taxon>
        <taxon>Metamycoplasma</taxon>
    </lineage>
</organism>
<dbReference type="AlphaFoldDB" id="B3PNH8"/>
<dbReference type="EMBL" id="CP001047">
    <property type="protein sequence ID" value="ACF07580.1"/>
    <property type="molecule type" value="Genomic_DNA"/>
</dbReference>
<dbReference type="InterPro" id="IPR050811">
    <property type="entry name" value="Phosphate_ABC_transporter"/>
</dbReference>
<reference evidence="3 4" key="1">
    <citation type="journal article" date="2008" name="Infect. Immun.">
        <title>Genome of Mycoplasma arthritidis.</title>
        <authorList>
            <person name="Dybvig K."/>
            <person name="Zuhua C."/>
            <person name="Lao P."/>
            <person name="Jordan D.S."/>
            <person name="French C.T."/>
            <person name="Tu A.H."/>
            <person name="Loraine A.E."/>
        </authorList>
    </citation>
    <scope>NUCLEOTIDE SEQUENCE [LARGE SCALE GENOMIC DNA]</scope>
    <source>
        <strain evidence="3 4">158L3-1</strain>
    </source>
</reference>
<dbReference type="RefSeq" id="WP_012498537.1">
    <property type="nucleotide sequence ID" value="NC_011025.1"/>
</dbReference>
<keyword evidence="4" id="KW-1185">Reference proteome</keyword>
<accession>B3PNH8</accession>
<dbReference type="Pfam" id="PF12849">
    <property type="entry name" value="PBP_like_2"/>
    <property type="match status" value="1"/>
</dbReference>
<dbReference type="eggNOG" id="COG0226">
    <property type="taxonomic scope" value="Bacteria"/>
</dbReference>
<evidence type="ECO:0000313" key="3">
    <source>
        <dbReference type="EMBL" id="ACF07580.1"/>
    </source>
</evidence>
<protein>
    <submittedName>
        <fullName evidence="3">Phosphate binding protein PstS</fullName>
    </submittedName>
</protein>
<keyword evidence="1" id="KW-0732">Signal</keyword>
<dbReference type="SUPFAM" id="SSF53850">
    <property type="entry name" value="Periplasmic binding protein-like II"/>
    <property type="match status" value="1"/>
</dbReference>
<dbReference type="PANTHER" id="PTHR30570:SF1">
    <property type="entry name" value="PHOSPHATE-BINDING PROTEIN PSTS"/>
    <property type="match status" value="1"/>
</dbReference>